<dbReference type="PANTHER" id="PTHR33594">
    <property type="entry name" value="SUPERFAMILY HYDROLASE, PUTATIVE (AFU_ORTHOLOGUE AFUA_1G03035)-RELATED"/>
    <property type="match status" value="1"/>
</dbReference>
<evidence type="ECO:0000313" key="3">
    <source>
        <dbReference type="Proteomes" id="UP000295444"/>
    </source>
</evidence>
<dbReference type="PANTHER" id="PTHR33594:SF1">
    <property type="entry name" value="HD_PDEASE DOMAIN-CONTAINING PROTEIN"/>
    <property type="match status" value="1"/>
</dbReference>
<dbReference type="Proteomes" id="UP000295444">
    <property type="component" value="Unassembled WGS sequence"/>
</dbReference>
<dbReference type="PROSITE" id="PS51831">
    <property type="entry name" value="HD"/>
    <property type="match status" value="1"/>
</dbReference>
<name>A0A4R6SMI9_LABRH</name>
<dbReference type="EMBL" id="SNXZ01000001">
    <property type="protein sequence ID" value="TDQ04542.1"/>
    <property type="molecule type" value="Genomic_DNA"/>
</dbReference>
<dbReference type="Gene3D" id="1.10.472.50">
    <property type="entry name" value="HD-domain/PDEase-like"/>
    <property type="match status" value="1"/>
</dbReference>
<accession>A0A4R6SMI9</accession>
<sequence length="217" mass="24369">MLSAETVIARAEQLAKDKLGSESTGHDWWHVQRVRDVAVQIAEKEEANRFVVELAALLHDIEDYKFSGSEEAGPKFARDWLDELGVDAGVTTQVVDIIAGMSFKGAKVAQPELSLEGRCVQDADRLDAMGAIGVARTFAYGGYVQRPIHDPGCDPEMHDSAEKYMASRGTTINHFHEKLLLLTERMNTDHGRSLAKARHEFMEMFLEQFHAEWRGKR</sequence>
<evidence type="ECO:0000313" key="2">
    <source>
        <dbReference type="EMBL" id="TDQ04542.1"/>
    </source>
</evidence>
<dbReference type="Gene3D" id="1.20.58.1910">
    <property type="match status" value="1"/>
</dbReference>
<organism evidence="2 3">
    <name type="scientific">Labedaea rhizosphaerae</name>
    <dbReference type="NCBI Taxonomy" id="598644"/>
    <lineage>
        <taxon>Bacteria</taxon>
        <taxon>Bacillati</taxon>
        <taxon>Actinomycetota</taxon>
        <taxon>Actinomycetes</taxon>
        <taxon>Pseudonocardiales</taxon>
        <taxon>Pseudonocardiaceae</taxon>
        <taxon>Labedaea</taxon>
    </lineage>
</organism>
<proteinExistence type="predicted"/>
<evidence type="ECO:0000259" key="1">
    <source>
        <dbReference type="PROSITE" id="PS51831"/>
    </source>
</evidence>
<dbReference type="SUPFAM" id="SSF109604">
    <property type="entry name" value="HD-domain/PDEase-like"/>
    <property type="match status" value="1"/>
</dbReference>
<dbReference type="InterPro" id="IPR006674">
    <property type="entry name" value="HD_domain"/>
</dbReference>
<protein>
    <recommendedName>
        <fullName evidence="1">HD domain-containing protein</fullName>
    </recommendedName>
</protein>
<dbReference type="Pfam" id="PF01966">
    <property type="entry name" value="HD"/>
    <property type="match status" value="1"/>
</dbReference>
<dbReference type="SMART" id="SM00471">
    <property type="entry name" value="HDc"/>
    <property type="match status" value="1"/>
</dbReference>
<dbReference type="CDD" id="cd00077">
    <property type="entry name" value="HDc"/>
    <property type="match status" value="1"/>
</dbReference>
<keyword evidence="3" id="KW-1185">Reference proteome</keyword>
<reference evidence="2 3" key="1">
    <citation type="submission" date="2019-03" db="EMBL/GenBank/DDBJ databases">
        <title>Genomic Encyclopedia of Type Strains, Phase IV (KMG-IV): sequencing the most valuable type-strain genomes for metagenomic binning, comparative biology and taxonomic classification.</title>
        <authorList>
            <person name="Goeker M."/>
        </authorList>
    </citation>
    <scope>NUCLEOTIDE SEQUENCE [LARGE SCALE GENOMIC DNA]</scope>
    <source>
        <strain evidence="2 3">DSM 45361</strain>
    </source>
</reference>
<dbReference type="AlphaFoldDB" id="A0A4R6SMI9"/>
<dbReference type="RefSeq" id="WP_133847424.1">
    <property type="nucleotide sequence ID" value="NZ_SNXZ01000001.1"/>
</dbReference>
<feature type="domain" description="HD" evidence="1">
    <location>
        <begin position="27"/>
        <end position="129"/>
    </location>
</feature>
<dbReference type="OrthoDB" id="9797344at2"/>
<gene>
    <name evidence="2" type="ORF">EV186_101494</name>
</gene>
<dbReference type="InterPro" id="IPR003607">
    <property type="entry name" value="HD/PDEase_dom"/>
</dbReference>
<comment type="caution">
    <text evidence="2">The sequence shown here is derived from an EMBL/GenBank/DDBJ whole genome shotgun (WGS) entry which is preliminary data.</text>
</comment>